<dbReference type="PANTHER" id="PTHR45846:SF1">
    <property type="entry name" value="TRNA-DIHYDROURIDINE(47) SYNTHASE [NAD(P)(+)]-LIKE"/>
    <property type="match status" value="1"/>
</dbReference>
<keyword evidence="17 25" id="KW-0520">NAD</keyword>
<comment type="catalytic activity">
    <reaction evidence="20">
        <text>5,6-dihydrouridine(47) in tRNA + NAD(+) = uridine(47) in tRNA + NADH + H(+)</text>
        <dbReference type="Rhea" id="RHEA:53364"/>
        <dbReference type="Rhea" id="RHEA-COMP:13539"/>
        <dbReference type="Rhea" id="RHEA-COMP:13540"/>
        <dbReference type="ChEBI" id="CHEBI:15378"/>
        <dbReference type="ChEBI" id="CHEBI:57540"/>
        <dbReference type="ChEBI" id="CHEBI:57945"/>
        <dbReference type="ChEBI" id="CHEBI:65315"/>
        <dbReference type="ChEBI" id="CHEBI:74443"/>
        <dbReference type="EC" id="1.3.1.89"/>
    </reaction>
    <physiologicalReaction direction="right-to-left" evidence="20">
        <dbReference type="Rhea" id="RHEA:53366"/>
    </physiologicalReaction>
</comment>
<keyword evidence="11 24" id="KW-0479">Metal-binding</keyword>
<evidence type="ECO:0000256" key="24">
    <source>
        <dbReference type="PROSITE-ProRule" id="PRU00723"/>
    </source>
</evidence>
<keyword evidence="18" id="KW-0539">Nucleus</keyword>
<feature type="region of interest" description="Disordered" evidence="26">
    <location>
        <begin position="44"/>
        <end position="105"/>
    </location>
</feature>
<dbReference type="Gene3D" id="3.20.20.70">
    <property type="entry name" value="Aldolase class I"/>
    <property type="match status" value="1"/>
</dbReference>
<dbReference type="GO" id="GO:0050660">
    <property type="term" value="F:flavin adenine dinucleotide binding"/>
    <property type="evidence" value="ECO:0007669"/>
    <property type="project" value="UniProtKB-UniRule"/>
</dbReference>
<evidence type="ECO:0000256" key="22">
    <source>
        <dbReference type="ARBA" id="ARBA00049447"/>
    </source>
</evidence>
<evidence type="ECO:0000256" key="3">
    <source>
        <dbReference type="ARBA" id="ARBA00004496"/>
    </source>
</evidence>
<evidence type="ECO:0000256" key="10">
    <source>
        <dbReference type="ARBA" id="ARBA00022694"/>
    </source>
</evidence>
<feature type="compositionally biased region" description="Basic and acidic residues" evidence="26">
    <location>
        <begin position="64"/>
        <end position="81"/>
    </location>
</feature>
<keyword evidence="16 25" id="KW-0560">Oxidoreductase</keyword>
<keyword evidence="8 25" id="KW-0288">FMN</keyword>
<evidence type="ECO:0000256" key="2">
    <source>
        <dbReference type="ARBA" id="ARBA00004123"/>
    </source>
</evidence>
<dbReference type="AlphaFoldDB" id="A0A9P4TXC1"/>
<feature type="domain" description="C3H1-type" evidence="27">
    <location>
        <begin position="109"/>
        <end position="142"/>
    </location>
</feature>
<dbReference type="GO" id="GO:0102265">
    <property type="term" value="F:tRNA-dihydrouridine47 synthase activity"/>
    <property type="evidence" value="ECO:0007669"/>
    <property type="project" value="UniProtKB-EC"/>
</dbReference>
<feature type="region of interest" description="Disordered" evidence="26">
    <location>
        <begin position="1"/>
        <end position="27"/>
    </location>
</feature>
<evidence type="ECO:0000256" key="4">
    <source>
        <dbReference type="ARBA" id="ARBA00012376"/>
    </source>
</evidence>
<keyword evidence="10 25" id="KW-0819">tRNA processing</keyword>
<evidence type="ECO:0000256" key="20">
    <source>
        <dbReference type="ARBA" id="ARBA00048266"/>
    </source>
</evidence>
<feature type="zinc finger region" description="C3H1-type" evidence="24">
    <location>
        <begin position="109"/>
        <end position="142"/>
    </location>
</feature>
<dbReference type="InterPro" id="IPR013785">
    <property type="entry name" value="Aldolase_TIM"/>
</dbReference>
<evidence type="ECO:0000256" key="25">
    <source>
        <dbReference type="RuleBase" id="RU291113"/>
    </source>
</evidence>
<comment type="cofactor">
    <cofactor evidence="1 25">
        <name>FMN</name>
        <dbReference type="ChEBI" id="CHEBI:58210"/>
    </cofactor>
</comment>
<evidence type="ECO:0000256" key="21">
    <source>
        <dbReference type="ARBA" id="ARBA00048342"/>
    </source>
</evidence>
<name>A0A9P4TXC1_9PEZI</name>
<evidence type="ECO:0000256" key="5">
    <source>
        <dbReference type="ARBA" id="ARBA00022143"/>
    </source>
</evidence>
<dbReference type="GO" id="GO:0008270">
    <property type="term" value="F:zinc ion binding"/>
    <property type="evidence" value="ECO:0007669"/>
    <property type="project" value="UniProtKB-KW"/>
</dbReference>
<keyword evidence="9" id="KW-0507">mRNA processing</keyword>
<sequence length="744" mass="83059">MENGSENLTNGSGESQAEPVQRQDNWSKGEVAIKAEYLLRKPAAAPSYPDDDAAEESTYLDSGAKAKERLDAARESRNDKKSAKKGWNKNDRKKNDGGQNKSRGFGSWGDKIQLCNSRALSPEFSPGECRFGDKCKMCHDIRKYLAEGKLEDLETFGKICPVWNTKGYCGVGWKCRFVGSHSTERETEDGRKELILVDDPERMAKYGLTEENKKEEAGVYNVVPMQVKIELSRKRVDTKDADAYTNWVTNQWGVEAVKRHNKVKVVPETKPDTETNTEHEEKEEGGVRIDTQMDDAPEDGTAGSVNEIEDNRAQFTDPPLFPSEKRRLYYGPETPSLAPLTTQGNLPFRRLCVGLGAQITWSEMAMGLPLINGEKGEWALMRAHESEMAPPRVISNSPVVAGYDNSKDMKFGAQVSANKPWLAYKTASILARYTPKLRAIDLNCGCPIDLVYKQGAGSALLDAPSKLEKMLRGMNALSGEIPITAKIRMGTRDNNPTADSIAKRLVLGGSDAREAGLGPCGIAALTLHGRSRQQRYTRSADWGYIADISALIKSLQKSQDQATDTIREADGRNLPNGGKVYFIGNGDCYSHVDYNDHFANANVDGVMIARGALIKPWIFEEIEHNQYLDKSSSQRLEYIEKFCKFGMEVWGSDEVGLGTTRRFLLEWLSFSCRYVPLGILERLPPKINERPPVYQGRDELETLLGSPDHRDWIKISEMFLGPAHKDFRFTPKHKSNSFEIDAEG</sequence>
<evidence type="ECO:0000256" key="13">
    <source>
        <dbReference type="ARBA" id="ARBA00022771"/>
    </source>
</evidence>
<comment type="caution">
    <text evidence="28">The sequence shown here is derived from an EMBL/GenBank/DDBJ whole genome shotgun (WGS) entry which is preliminary data.</text>
</comment>
<dbReference type="Proteomes" id="UP000800235">
    <property type="component" value="Unassembled WGS sequence"/>
</dbReference>
<dbReference type="PANTHER" id="PTHR45846">
    <property type="entry name" value="TRNA-DIHYDROURIDINE(47) SYNTHASE [NAD(P)(+)]-LIKE"/>
    <property type="match status" value="1"/>
</dbReference>
<keyword evidence="13 24" id="KW-0863">Zinc-finger</keyword>
<keyword evidence="7 25" id="KW-0285">Flavoprotein</keyword>
<evidence type="ECO:0000256" key="23">
    <source>
        <dbReference type="ARBA" id="ARBA00049513"/>
    </source>
</evidence>
<keyword evidence="29" id="KW-1185">Reference proteome</keyword>
<keyword evidence="12" id="KW-0677">Repeat</keyword>
<dbReference type="GO" id="GO:0005737">
    <property type="term" value="C:cytoplasm"/>
    <property type="evidence" value="ECO:0007669"/>
    <property type="project" value="UniProtKB-SubCell"/>
</dbReference>
<comment type="catalytic activity">
    <reaction evidence="22">
        <text>a 5,6-dihydrouridine in mRNA + NADP(+) = a uridine in mRNA + NADPH + H(+)</text>
        <dbReference type="Rhea" id="RHEA:69855"/>
        <dbReference type="Rhea" id="RHEA-COMP:14658"/>
        <dbReference type="Rhea" id="RHEA-COMP:17789"/>
        <dbReference type="ChEBI" id="CHEBI:15378"/>
        <dbReference type="ChEBI" id="CHEBI:57783"/>
        <dbReference type="ChEBI" id="CHEBI:58349"/>
        <dbReference type="ChEBI" id="CHEBI:65315"/>
        <dbReference type="ChEBI" id="CHEBI:74443"/>
    </reaction>
    <physiologicalReaction direction="right-to-left" evidence="22">
        <dbReference type="Rhea" id="RHEA:69857"/>
    </physiologicalReaction>
</comment>
<comment type="function">
    <text evidence="19">Catalyzes the synthesis of dihydrouridine, a modified base found in the D-loop of most tRNAs. Specifically modifies U47 in cytoplasmic tRNAs. Catalyzes the synthesis of dihydrouridine in some mRNAs, thereby affecting their translation.</text>
</comment>
<proteinExistence type="inferred from homology"/>
<evidence type="ECO:0000256" key="6">
    <source>
        <dbReference type="ARBA" id="ARBA00022490"/>
    </source>
</evidence>
<dbReference type="Gene3D" id="4.10.1000.10">
    <property type="entry name" value="Zinc finger, CCCH-type"/>
    <property type="match status" value="1"/>
</dbReference>
<evidence type="ECO:0000256" key="16">
    <source>
        <dbReference type="ARBA" id="ARBA00023002"/>
    </source>
</evidence>
<dbReference type="Pfam" id="PF25585">
    <property type="entry name" value="zf-CCCH_DUS3L"/>
    <property type="match status" value="1"/>
</dbReference>
<evidence type="ECO:0000256" key="17">
    <source>
        <dbReference type="ARBA" id="ARBA00023027"/>
    </source>
</evidence>
<reference evidence="28" key="1">
    <citation type="journal article" date="2020" name="Stud. Mycol.">
        <title>101 Dothideomycetes genomes: a test case for predicting lifestyles and emergence of pathogens.</title>
        <authorList>
            <person name="Haridas S."/>
            <person name="Albert R."/>
            <person name="Binder M."/>
            <person name="Bloem J."/>
            <person name="Labutti K."/>
            <person name="Salamov A."/>
            <person name="Andreopoulos B."/>
            <person name="Baker S."/>
            <person name="Barry K."/>
            <person name="Bills G."/>
            <person name="Bluhm B."/>
            <person name="Cannon C."/>
            <person name="Castanera R."/>
            <person name="Culley D."/>
            <person name="Daum C."/>
            <person name="Ezra D."/>
            <person name="Gonzalez J."/>
            <person name="Henrissat B."/>
            <person name="Kuo A."/>
            <person name="Liang C."/>
            <person name="Lipzen A."/>
            <person name="Lutzoni F."/>
            <person name="Magnuson J."/>
            <person name="Mondo S."/>
            <person name="Nolan M."/>
            <person name="Ohm R."/>
            <person name="Pangilinan J."/>
            <person name="Park H.-J."/>
            <person name="Ramirez L."/>
            <person name="Alfaro M."/>
            <person name="Sun H."/>
            <person name="Tritt A."/>
            <person name="Yoshinaga Y."/>
            <person name="Zwiers L.-H."/>
            <person name="Turgeon B."/>
            <person name="Goodwin S."/>
            <person name="Spatafora J."/>
            <person name="Crous P."/>
            <person name="Grigoriev I."/>
        </authorList>
    </citation>
    <scope>NUCLEOTIDE SEQUENCE</scope>
    <source>
        <strain evidence="28">CBS 130266</strain>
    </source>
</reference>
<evidence type="ECO:0000256" key="19">
    <source>
        <dbReference type="ARBA" id="ARBA00045934"/>
    </source>
</evidence>
<keyword evidence="15 25" id="KW-0521">NADP</keyword>
<dbReference type="CDD" id="cd02801">
    <property type="entry name" value="DUS_like_FMN"/>
    <property type="match status" value="1"/>
</dbReference>
<dbReference type="EMBL" id="MU007041">
    <property type="protein sequence ID" value="KAF2430189.1"/>
    <property type="molecule type" value="Genomic_DNA"/>
</dbReference>
<evidence type="ECO:0000256" key="9">
    <source>
        <dbReference type="ARBA" id="ARBA00022664"/>
    </source>
</evidence>
<comment type="catalytic activity">
    <reaction evidence="23">
        <text>5,6-dihydrouridine(47) in tRNA + NADP(+) = uridine(47) in tRNA + NADPH + H(+)</text>
        <dbReference type="Rhea" id="RHEA:53360"/>
        <dbReference type="Rhea" id="RHEA-COMP:13539"/>
        <dbReference type="Rhea" id="RHEA-COMP:13540"/>
        <dbReference type="ChEBI" id="CHEBI:15378"/>
        <dbReference type="ChEBI" id="CHEBI:57783"/>
        <dbReference type="ChEBI" id="CHEBI:58349"/>
        <dbReference type="ChEBI" id="CHEBI:65315"/>
        <dbReference type="ChEBI" id="CHEBI:74443"/>
        <dbReference type="EC" id="1.3.1.89"/>
    </reaction>
    <physiologicalReaction direction="right-to-left" evidence="23">
        <dbReference type="Rhea" id="RHEA:53362"/>
    </physiologicalReaction>
</comment>
<dbReference type="SUPFAM" id="SSF51395">
    <property type="entry name" value="FMN-linked oxidoreductases"/>
    <property type="match status" value="1"/>
</dbReference>
<dbReference type="FunFam" id="3.20.20.70:FF:000145">
    <property type="entry name" value="tRNA-dihydrouridine(47) synthase [NAD(P)(+)]"/>
    <property type="match status" value="1"/>
</dbReference>
<evidence type="ECO:0000256" key="15">
    <source>
        <dbReference type="ARBA" id="ARBA00022857"/>
    </source>
</evidence>
<dbReference type="EC" id="1.3.1.89" evidence="4 25"/>
<evidence type="ECO:0000259" key="27">
    <source>
        <dbReference type="PROSITE" id="PS50103"/>
    </source>
</evidence>
<comment type="catalytic activity">
    <reaction evidence="21">
        <text>a 5,6-dihydrouridine in mRNA + NAD(+) = a uridine in mRNA + NADH + H(+)</text>
        <dbReference type="Rhea" id="RHEA:69851"/>
        <dbReference type="Rhea" id="RHEA-COMP:14658"/>
        <dbReference type="Rhea" id="RHEA-COMP:17789"/>
        <dbReference type="ChEBI" id="CHEBI:15378"/>
        <dbReference type="ChEBI" id="CHEBI:57540"/>
        <dbReference type="ChEBI" id="CHEBI:57945"/>
        <dbReference type="ChEBI" id="CHEBI:65315"/>
        <dbReference type="ChEBI" id="CHEBI:74443"/>
    </reaction>
    <physiologicalReaction direction="right-to-left" evidence="21">
        <dbReference type="Rhea" id="RHEA:69853"/>
    </physiologicalReaction>
</comment>
<evidence type="ECO:0000256" key="8">
    <source>
        <dbReference type="ARBA" id="ARBA00022643"/>
    </source>
</evidence>
<dbReference type="GO" id="GO:0005634">
    <property type="term" value="C:nucleus"/>
    <property type="evidence" value="ECO:0007669"/>
    <property type="project" value="UniProtKB-SubCell"/>
</dbReference>
<organism evidence="28 29">
    <name type="scientific">Tothia fuscella</name>
    <dbReference type="NCBI Taxonomy" id="1048955"/>
    <lineage>
        <taxon>Eukaryota</taxon>
        <taxon>Fungi</taxon>
        <taxon>Dikarya</taxon>
        <taxon>Ascomycota</taxon>
        <taxon>Pezizomycotina</taxon>
        <taxon>Dothideomycetes</taxon>
        <taxon>Pleosporomycetidae</taxon>
        <taxon>Venturiales</taxon>
        <taxon>Cylindrosympodiaceae</taxon>
        <taxon>Tothia</taxon>
    </lineage>
</organism>
<dbReference type="InterPro" id="IPR018517">
    <property type="entry name" value="tRNA_hU_synthase_CS"/>
</dbReference>
<dbReference type="OrthoDB" id="259935at2759"/>
<dbReference type="PROSITE" id="PS50103">
    <property type="entry name" value="ZF_C3H1"/>
    <property type="match status" value="1"/>
</dbReference>
<evidence type="ECO:0000256" key="26">
    <source>
        <dbReference type="SAM" id="MobiDB-lite"/>
    </source>
</evidence>
<dbReference type="Pfam" id="PF01207">
    <property type="entry name" value="Dus"/>
    <property type="match status" value="2"/>
</dbReference>
<evidence type="ECO:0000256" key="11">
    <source>
        <dbReference type="ARBA" id="ARBA00022723"/>
    </source>
</evidence>
<dbReference type="InterPro" id="IPR035587">
    <property type="entry name" value="DUS-like_FMN-bd"/>
</dbReference>
<protein>
    <recommendedName>
        <fullName evidence="5 25">tRNA-dihydrouridine(47) synthase [NAD(P)(+)]</fullName>
        <ecNumber evidence="4 25">1.3.1.89</ecNumber>
    </recommendedName>
    <alternativeName>
        <fullName evidence="25">tRNA-dihydrouridine synthase 3</fullName>
    </alternativeName>
</protein>
<evidence type="ECO:0000256" key="18">
    <source>
        <dbReference type="ARBA" id="ARBA00023242"/>
    </source>
</evidence>
<dbReference type="InterPro" id="IPR000571">
    <property type="entry name" value="Znf_CCCH"/>
</dbReference>
<accession>A0A9P4TXC1</accession>
<evidence type="ECO:0000256" key="1">
    <source>
        <dbReference type="ARBA" id="ARBA00001917"/>
    </source>
</evidence>
<dbReference type="GO" id="GO:0006397">
    <property type="term" value="P:mRNA processing"/>
    <property type="evidence" value="ECO:0007669"/>
    <property type="project" value="UniProtKB-KW"/>
</dbReference>
<evidence type="ECO:0000256" key="7">
    <source>
        <dbReference type="ARBA" id="ARBA00022630"/>
    </source>
</evidence>
<evidence type="ECO:0000256" key="14">
    <source>
        <dbReference type="ARBA" id="ARBA00022833"/>
    </source>
</evidence>
<keyword evidence="6" id="KW-0963">Cytoplasm</keyword>
<evidence type="ECO:0000313" key="29">
    <source>
        <dbReference type="Proteomes" id="UP000800235"/>
    </source>
</evidence>
<dbReference type="GO" id="GO:0003723">
    <property type="term" value="F:RNA binding"/>
    <property type="evidence" value="ECO:0007669"/>
    <property type="project" value="TreeGrafter"/>
</dbReference>
<comment type="subcellular location">
    <subcellularLocation>
        <location evidence="3">Cytoplasm</location>
    </subcellularLocation>
    <subcellularLocation>
        <location evidence="2">Nucleus</location>
    </subcellularLocation>
</comment>
<keyword evidence="14 24" id="KW-0862">Zinc</keyword>
<evidence type="ECO:0000256" key="12">
    <source>
        <dbReference type="ARBA" id="ARBA00022737"/>
    </source>
</evidence>
<evidence type="ECO:0000313" key="28">
    <source>
        <dbReference type="EMBL" id="KAF2430189.1"/>
    </source>
</evidence>
<dbReference type="PROSITE" id="PS01136">
    <property type="entry name" value="UPF0034"/>
    <property type="match status" value="1"/>
</dbReference>
<comment type="similarity">
    <text evidence="25">Belongs to the dus family. Dus3 subfamily.</text>
</comment>
<gene>
    <name evidence="28" type="ORF">EJ08DRAFT_697731</name>
</gene>
<feature type="compositionally biased region" description="Polar residues" evidence="26">
    <location>
        <begin position="1"/>
        <end position="15"/>
    </location>
</feature>